<name>A0A562KFE9_9FLAO</name>
<dbReference type="AlphaFoldDB" id="A0A562KFE9"/>
<comment type="caution">
    <text evidence="11">The sequence shown here is derived from an EMBL/GenBank/DDBJ whole genome shotgun (WGS) entry which is preliminary data.</text>
</comment>
<evidence type="ECO:0000256" key="6">
    <source>
        <dbReference type="ARBA" id="ARBA00022692"/>
    </source>
</evidence>
<dbReference type="GO" id="GO:0031992">
    <property type="term" value="F:energy transducer activity"/>
    <property type="evidence" value="ECO:0007669"/>
    <property type="project" value="TreeGrafter"/>
</dbReference>
<dbReference type="PANTHER" id="PTHR33446:SF2">
    <property type="entry name" value="PROTEIN TONB"/>
    <property type="match status" value="1"/>
</dbReference>
<dbReference type="InterPro" id="IPR006260">
    <property type="entry name" value="TonB/TolA_C"/>
</dbReference>
<evidence type="ECO:0000256" key="9">
    <source>
        <dbReference type="ARBA" id="ARBA00023136"/>
    </source>
</evidence>
<dbReference type="Proteomes" id="UP000315312">
    <property type="component" value="Unassembled WGS sequence"/>
</dbReference>
<evidence type="ECO:0000256" key="1">
    <source>
        <dbReference type="ARBA" id="ARBA00004383"/>
    </source>
</evidence>
<evidence type="ECO:0000256" key="3">
    <source>
        <dbReference type="ARBA" id="ARBA00022448"/>
    </source>
</evidence>
<evidence type="ECO:0000256" key="5">
    <source>
        <dbReference type="ARBA" id="ARBA00022519"/>
    </source>
</evidence>
<keyword evidence="9" id="KW-0472">Membrane</keyword>
<organism evidence="11 12">
    <name type="scientific">Flavobacterium cheniae</name>
    <dbReference type="NCBI Taxonomy" id="295428"/>
    <lineage>
        <taxon>Bacteria</taxon>
        <taxon>Pseudomonadati</taxon>
        <taxon>Bacteroidota</taxon>
        <taxon>Flavobacteriia</taxon>
        <taxon>Flavobacteriales</taxon>
        <taxon>Flavobacteriaceae</taxon>
        <taxon>Flavobacterium</taxon>
    </lineage>
</organism>
<keyword evidence="5" id="KW-0997">Cell inner membrane</keyword>
<reference evidence="11 12" key="1">
    <citation type="journal article" date="2015" name="Stand. Genomic Sci.">
        <title>Genomic Encyclopedia of Bacterial and Archaeal Type Strains, Phase III: the genomes of soil and plant-associated and newly described type strains.</title>
        <authorList>
            <person name="Whitman W.B."/>
            <person name="Woyke T."/>
            <person name="Klenk H.P."/>
            <person name="Zhou Y."/>
            <person name="Lilburn T.G."/>
            <person name="Beck B.J."/>
            <person name="De Vos P."/>
            <person name="Vandamme P."/>
            <person name="Eisen J.A."/>
            <person name="Garrity G."/>
            <person name="Hugenholtz P."/>
            <person name="Kyrpides N.C."/>
        </authorList>
    </citation>
    <scope>NUCLEOTIDE SEQUENCE [LARGE SCALE GENOMIC DNA]</scope>
    <source>
        <strain evidence="11 12">CGMCC 1.6844</strain>
    </source>
</reference>
<dbReference type="GO" id="GO:0055085">
    <property type="term" value="P:transmembrane transport"/>
    <property type="evidence" value="ECO:0007669"/>
    <property type="project" value="InterPro"/>
</dbReference>
<evidence type="ECO:0000256" key="8">
    <source>
        <dbReference type="ARBA" id="ARBA00022989"/>
    </source>
</evidence>
<dbReference type="Gene3D" id="3.30.1150.10">
    <property type="match status" value="1"/>
</dbReference>
<dbReference type="PROSITE" id="PS52015">
    <property type="entry name" value="TONB_CTD"/>
    <property type="match status" value="1"/>
</dbReference>
<evidence type="ECO:0000256" key="2">
    <source>
        <dbReference type="ARBA" id="ARBA00006555"/>
    </source>
</evidence>
<comment type="similarity">
    <text evidence="2">Belongs to the TonB family.</text>
</comment>
<keyword evidence="4" id="KW-1003">Cell membrane</keyword>
<dbReference type="GO" id="GO:0015031">
    <property type="term" value="P:protein transport"/>
    <property type="evidence" value="ECO:0007669"/>
    <property type="project" value="UniProtKB-KW"/>
</dbReference>
<evidence type="ECO:0000259" key="10">
    <source>
        <dbReference type="PROSITE" id="PS52015"/>
    </source>
</evidence>
<evidence type="ECO:0000313" key="11">
    <source>
        <dbReference type="EMBL" id="TWH94130.1"/>
    </source>
</evidence>
<dbReference type="RefSeq" id="WP_133610350.1">
    <property type="nucleotide sequence ID" value="NZ_SNZC01000004.1"/>
</dbReference>
<keyword evidence="12" id="KW-1185">Reference proteome</keyword>
<keyword evidence="7" id="KW-0653">Protein transport</keyword>
<dbReference type="OrthoDB" id="1522859at2"/>
<evidence type="ECO:0000256" key="7">
    <source>
        <dbReference type="ARBA" id="ARBA00022927"/>
    </source>
</evidence>
<gene>
    <name evidence="11" type="ORF">IP97_01686</name>
</gene>
<dbReference type="SUPFAM" id="SSF74653">
    <property type="entry name" value="TolA/TonB C-terminal domain"/>
    <property type="match status" value="1"/>
</dbReference>
<feature type="domain" description="TonB C-terminal" evidence="10">
    <location>
        <begin position="56"/>
        <end position="149"/>
    </location>
</feature>
<dbReference type="PANTHER" id="PTHR33446">
    <property type="entry name" value="PROTEIN TONB-RELATED"/>
    <property type="match status" value="1"/>
</dbReference>
<dbReference type="NCBIfam" id="TIGR01352">
    <property type="entry name" value="tonB_Cterm"/>
    <property type="match status" value="1"/>
</dbReference>
<sequence>MNKTLILIFIFSQLLSFGQEKKITETSEEKKPITVTESAPIFHGCDEIDQSNSVNCFKQKMAEHVIKNMRYPTVAKQKKIQGRILVTFLINYEGVVENIVAKSPEDCKDCEILEKEAIRIISLLPKFKPGMQKGKPVKVKYTQPITFKL</sequence>
<evidence type="ECO:0000256" key="4">
    <source>
        <dbReference type="ARBA" id="ARBA00022475"/>
    </source>
</evidence>
<dbReference type="InterPro" id="IPR051045">
    <property type="entry name" value="TonB-dependent_transducer"/>
</dbReference>
<keyword evidence="3" id="KW-0813">Transport</keyword>
<accession>A0A562KFE9</accession>
<dbReference type="GO" id="GO:0098797">
    <property type="term" value="C:plasma membrane protein complex"/>
    <property type="evidence" value="ECO:0007669"/>
    <property type="project" value="TreeGrafter"/>
</dbReference>
<comment type="subcellular location">
    <subcellularLocation>
        <location evidence="1">Cell inner membrane</location>
        <topology evidence="1">Single-pass membrane protein</topology>
        <orientation evidence="1">Periplasmic side</orientation>
    </subcellularLocation>
</comment>
<evidence type="ECO:0000313" key="12">
    <source>
        <dbReference type="Proteomes" id="UP000315312"/>
    </source>
</evidence>
<keyword evidence="8" id="KW-1133">Transmembrane helix</keyword>
<dbReference type="InterPro" id="IPR037682">
    <property type="entry name" value="TonB_C"/>
</dbReference>
<protein>
    <submittedName>
        <fullName evidence="11">Protein TonB</fullName>
    </submittedName>
</protein>
<keyword evidence="6" id="KW-0812">Transmembrane</keyword>
<proteinExistence type="inferred from homology"/>
<dbReference type="EMBL" id="VLKM01000006">
    <property type="protein sequence ID" value="TWH94130.1"/>
    <property type="molecule type" value="Genomic_DNA"/>
</dbReference>
<dbReference type="Pfam" id="PF03544">
    <property type="entry name" value="TonB_C"/>
    <property type="match status" value="1"/>
</dbReference>